<sequence length="76" mass="8456">MNRQRAVEAAARSAVNELASEAAILRRWAIESEAGGWSTHQVDAMRRRADELDTKVFFLRRTLDAAGVRDPNAGVF</sequence>
<reference evidence="1 2" key="1">
    <citation type="submission" date="2024-08" db="EMBL/GenBank/DDBJ databases">
        <title>Whole-genome sequencing of halo(alkali)philic microorganisms from hypersaline lakes.</title>
        <authorList>
            <person name="Sorokin D.Y."/>
            <person name="Merkel A.Y."/>
            <person name="Messina E."/>
            <person name="Yakimov M."/>
        </authorList>
    </citation>
    <scope>NUCLEOTIDE SEQUENCE [LARGE SCALE GENOMIC DNA]</scope>
    <source>
        <strain evidence="1 2">AB-hyl4</strain>
    </source>
</reference>
<protein>
    <submittedName>
        <fullName evidence="1">Uncharacterized protein</fullName>
    </submittedName>
</protein>
<dbReference type="Proteomes" id="UP001575105">
    <property type="component" value="Unassembled WGS sequence"/>
</dbReference>
<name>A0ABV4U4K3_9BACT</name>
<organism evidence="1 2">
    <name type="scientific">Natronomicrosphaera hydrolytica</name>
    <dbReference type="NCBI Taxonomy" id="3242702"/>
    <lineage>
        <taxon>Bacteria</taxon>
        <taxon>Pseudomonadati</taxon>
        <taxon>Planctomycetota</taxon>
        <taxon>Phycisphaerae</taxon>
        <taxon>Phycisphaerales</taxon>
        <taxon>Phycisphaeraceae</taxon>
        <taxon>Natronomicrosphaera</taxon>
    </lineage>
</organism>
<gene>
    <name evidence="1" type="ORF">ACERK3_09520</name>
</gene>
<accession>A0ABV4U4K3</accession>
<keyword evidence="2" id="KW-1185">Reference proteome</keyword>
<evidence type="ECO:0000313" key="1">
    <source>
        <dbReference type="EMBL" id="MFA9478534.1"/>
    </source>
</evidence>
<proteinExistence type="predicted"/>
<dbReference type="RefSeq" id="WP_425345460.1">
    <property type="nucleotide sequence ID" value="NZ_JBGUBD010000005.1"/>
</dbReference>
<comment type="caution">
    <text evidence="1">The sequence shown here is derived from an EMBL/GenBank/DDBJ whole genome shotgun (WGS) entry which is preliminary data.</text>
</comment>
<dbReference type="EMBL" id="JBGUBD010000005">
    <property type="protein sequence ID" value="MFA9478534.1"/>
    <property type="molecule type" value="Genomic_DNA"/>
</dbReference>
<evidence type="ECO:0000313" key="2">
    <source>
        <dbReference type="Proteomes" id="UP001575105"/>
    </source>
</evidence>